<dbReference type="AlphaFoldDB" id="A0A4Z2JIB1"/>
<keyword evidence="3" id="KW-1185">Reference proteome</keyword>
<feature type="region of interest" description="Disordered" evidence="1">
    <location>
        <begin position="24"/>
        <end position="43"/>
    </location>
</feature>
<dbReference type="Proteomes" id="UP000314294">
    <property type="component" value="Unassembled WGS sequence"/>
</dbReference>
<dbReference type="EMBL" id="SRLO01000001">
    <property type="protein sequence ID" value="TNN89494.1"/>
    <property type="molecule type" value="Genomic_DNA"/>
</dbReference>
<gene>
    <name evidence="2" type="ORF">EYF80_000097</name>
</gene>
<evidence type="ECO:0000313" key="3">
    <source>
        <dbReference type="Proteomes" id="UP000314294"/>
    </source>
</evidence>
<feature type="region of interest" description="Disordered" evidence="1">
    <location>
        <begin position="168"/>
        <end position="192"/>
    </location>
</feature>
<name>A0A4Z2JIB1_9TELE</name>
<comment type="caution">
    <text evidence="2">The sequence shown here is derived from an EMBL/GenBank/DDBJ whole genome shotgun (WGS) entry which is preliminary data.</text>
</comment>
<dbReference type="OrthoDB" id="10050977at2759"/>
<sequence length="274" mass="30765">MVQYGNTLWKQVQRYPRIKGIESGRDKIQSTAPAGQESLQLREEERRREERLIAAKQSAREKLFEDEARELLQATTTKSRALSIAEQVQNEIEIYKRSMSCFTESEFHHPGDNENNIVKVQLSHTQPEGQGTLPAASLKRGWLAAVVALTAIQVSNVRARGGCGKQRVNVGATRGPMKAPLWPGGERGGRLKQSQDVENSFERRELLGHAPAQMCSNTEFSVAVSTASYLFHRGNLPLKPWPLLMASLSILRIRLYTYGKENRREETAAAEHSQ</sequence>
<evidence type="ECO:0000313" key="2">
    <source>
        <dbReference type="EMBL" id="TNN89494.1"/>
    </source>
</evidence>
<protein>
    <submittedName>
        <fullName evidence="2">Uncharacterized protein</fullName>
    </submittedName>
</protein>
<proteinExistence type="predicted"/>
<organism evidence="2 3">
    <name type="scientific">Liparis tanakae</name>
    <name type="common">Tanaka's snailfish</name>
    <dbReference type="NCBI Taxonomy" id="230148"/>
    <lineage>
        <taxon>Eukaryota</taxon>
        <taxon>Metazoa</taxon>
        <taxon>Chordata</taxon>
        <taxon>Craniata</taxon>
        <taxon>Vertebrata</taxon>
        <taxon>Euteleostomi</taxon>
        <taxon>Actinopterygii</taxon>
        <taxon>Neopterygii</taxon>
        <taxon>Teleostei</taxon>
        <taxon>Neoteleostei</taxon>
        <taxon>Acanthomorphata</taxon>
        <taxon>Eupercaria</taxon>
        <taxon>Perciformes</taxon>
        <taxon>Cottioidei</taxon>
        <taxon>Cottales</taxon>
        <taxon>Liparidae</taxon>
        <taxon>Liparis</taxon>
    </lineage>
</organism>
<reference evidence="2 3" key="1">
    <citation type="submission" date="2019-03" db="EMBL/GenBank/DDBJ databases">
        <title>First draft genome of Liparis tanakae, snailfish: a comprehensive survey of snailfish specific genes.</title>
        <authorList>
            <person name="Kim W."/>
            <person name="Song I."/>
            <person name="Jeong J.-H."/>
            <person name="Kim D."/>
            <person name="Kim S."/>
            <person name="Ryu S."/>
            <person name="Song J.Y."/>
            <person name="Lee S.K."/>
        </authorList>
    </citation>
    <scope>NUCLEOTIDE SEQUENCE [LARGE SCALE GENOMIC DNA]</scope>
    <source>
        <tissue evidence="2">Muscle</tissue>
    </source>
</reference>
<feature type="compositionally biased region" description="Polar residues" evidence="1">
    <location>
        <begin position="29"/>
        <end position="39"/>
    </location>
</feature>
<evidence type="ECO:0000256" key="1">
    <source>
        <dbReference type="SAM" id="MobiDB-lite"/>
    </source>
</evidence>
<accession>A0A4Z2JIB1</accession>